<dbReference type="Gramene" id="KMS94083">
    <property type="protein sequence ID" value="KMS94083"/>
    <property type="gene ID" value="BVRB_024970"/>
</dbReference>
<accession>A0A0J8B2J5</accession>
<reference evidence="1 2" key="1">
    <citation type="journal article" date="2014" name="Nature">
        <title>The genome of the recently domesticated crop plant sugar beet (Beta vulgaris).</title>
        <authorList>
            <person name="Dohm J.C."/>
            <person name="Minoche A.E."/>
            <person name="Holtgrawe D."/>
            <person name="Capella-Gutierrez S."/>
            <person name="Zakrzewski F."/>
            <person name="Tafer H."/>
            <person name="Rupp O."/>
            <person name="Sorensen T.R."/>
            <person name="Stracke R."/>
            <person name="Reinhardt R."/>
            <person name="Goesmann A."/>
            <person name="Kraft T."/>
            <person name="Schulz B."/>
            <person name="Stadler P.F."/>
            <person name="Schmidt T."/>
            <person name="Gabaldon T."/>
            <person name="Lehrach H."/>
            <person name="Weisshaar B."/>
            <person name="Himmelbauer H."/>
        </authorList>
    </citation>
    <scope>NUCLEOTIDE SEQUENCE [LARGE SCALE GENOMIC DNA]</scope>
    <source>
        <tissue evidence="1">Taproot</tissue>
    </source>
</reference>
<name>A0A0J8B2J5_BETVV</name>
<gene>
    <name evidence="1" type="ORF">BVRB_024970</name>
</gene>
<protein>
    <submittedName>
        <fullName evidence="1">Uncharacterized protein</fullName>
    </submittedName>
</protein>
<dbReference type="Proteomes" id="UP000035740">
    <property type="component" value="Unassembled WGS sequence"/>
</dbReference>
<proteinExistence type="predicted"/>
<organism evidence="1 2">
    <name type="scientific">Beta vulgaris subsp. vulgaris</name>
    <name type="common">Beet</name>
    <dbReference type="NCBI Taxonomy" id="3555"/>
    <lineage>
        <taxon>Eukaryota</taxon>
        <taxon>Viridiplantae</taxon>
        <taxon>Streptophyta</taxon>
        <taxon>Embryophyta</taxon>
        <taxon>Tracheophyta</taxon>
        <taxon>Spermatophyta</taxon>
        <taxon>Magnoliopsida</taxon>
        <taxon>eudicotyledons</taxon>
        <taxon>Gunneridae</taxon>
        <taxon>Pentapetalae</taxon>
        <taxon>Caryophyllales</taxon>
        <taxon>Chenopodiaceae</taxon>
        <taxon>Betoideae</taxon>
        <taxon>Beta</taxon>
    </lineage>
</organism>
<feature type="non-terminal residue" evidence="1">
    <location>
        <position position="1"/>
    </location>
</feature>
<dbReference type="AlphaFoldDB" id="A0A0J8B2J5"/>
<dbReference type="EMBL" id="KQ096334">
    <property type="protein sequence ID" value="KMS94083.1"/>
    <property type="molecule type" value="Genomic_DNA"/>
</dbReference>
<sequence length="76" mass="8556">LTLILSSNPGFETCIDLNIMAALDSRFNPEHFVAMASRYVDLYANFPDYVVLRLSKSARLAAICFRSRPRVSSQQS</sequence>
<evidence type="ECO:0000313" key="1">
    <source>
        <dbReference type="EMBL" id="KMS94083.1"/>
    </source>
</evidence>
<keyword evidence="2" id="KW-1185">Reference proteome</keyword>
<evidence type="ECO:0000313" key="2">
    <source>
        <dbReference type="Proteomes" id="UP000035740"/>
    </source>
</evidence>